<evidence type="ECO:0008006" key="3">
    <source>
        <dbReference type="Google" id="ProtNLM"/>
    </source>
</evidence>
<dbReference type="Proteomes" id="UP001356308">
    <property type="component" value="Unassembled WGS sequence"/>
</dbReference>
<organism evidence="1 2">
    <name type="scientific">Maribacter cobaltidurans</name>
    <dbReference type="NCBI Taxonomy" id="1178778"/>
    <lineage>
        <taxon>Bacteria</taxon>
        <taxon>Pseudomonadati</taxon>
        <taxon>Bacteroidota</taxon>
        <taxon>Flavobacteriia</taxon>
        <taxon>Flavobacteriales</taxon>
        <taxon>Flavobacteriaceae</taxon>
        <taxon>Maribacter</taxon>
    </lineage>
</organism>
<dbReference type="EMBL" id="JAZDDG010000005">
    <property type="protein sequence ID" value="MEE1976786.1"/>
    <property type="molecule type" value="Genomic_DNA"/>
</dbReference>
<keyword evidence="2" id="KW-1185">Reference proteome</keyword>
<evidence type="ECO:0000313" key="1">
    <source>
        <dbReference type="EMBL" id="MEE1976786.1"/>
    </source>
</evidence>
<sequence>MNKSNKPWSKEELKVYLLLLSAQADSLQTKEEIDLIKSKTNKTTFEAIFEEFKKDDEDTSLNKIEKAVARLKFSHMELADLRKEINEVFHSDKKFSAPERYLDKLLDNLIY</sequence>
<reference evidence="1 2" key="1">
    <citation type="submission" date="2024-01" db="EMBL/GenBank/DDBJ databases">
        <title>Maribacter spp. originated from different algae showed divergent polysaccharides utilization ability.</title>
        <authorList>
            <person name="Wang H."/>
            <person name="Wu Y."/>
        </authorList>
    </citation>
    <scope>NUCLEOTIDE SEQUENCE [LARGE SCALE GENOMIC DNA]</scope>
    <source>
        <strain evidence="1 2">PR1</strain>
    </source>
</reference>
<name>A0ABU7IW82_9FLAO</name>
<protein>
    <recommendedName>
        <fullName evidence="3">TerB family tellurite resistance protein</fullName>
    </recommendedName>
</protein>
<proteinExistence type="predicted"/>
<evidence type="ECO:0000313" key="2">
    <source>
        <dbReference type="Proteomes" id="UP001356308"/>
    </source>
</evidence>
<accession>A0ABU7IW82</accession>
<dbReference type="RefSeq" id="WP_272651479.1">
    <property type="nucleotide sequence ID" value="NZ_JAZDDG010000005.1"/>
</dbReference>
<gene>
    <name evidence="1" type="ORF">V1I91_11940</name>
</gene>
<comment type="caution">
    <text evidence="1">The sequence shown here is derived from an EMBL/GenBank/DDBJ whole genome shotgun (WGS) entry which is preliminary data.</text>
</comment>